<dbReference type="Pfam" id="PF00905">
    <property type="entry name" value="Transpeptidase"/>
    <property type="match status" value="1"/>
</dbReference>
<dbReference type="GO" id="GO:0046677">
    <property type="term" value="P:response to antibiotic"/>
    <property type="evidence" value="ECO:0007669"/>
    <property type="project" value="UniProtKB-KW"/>
</dbReference>
<evidence type="ECO:0000256" key="8">
    <source>
        <dbReference type="ARBA" id="ARBA00023136"/>
    </source>
</evidence>
<sequence length="564" mass="63216">MTKLSYFQKGDSKGLNFFQGNNQMMENSFYFYIVLIFLFLIVMFLRLFQLTIVKGNYYRTLSEQNRLREIIIEAPRGEIVDRKGFSIAKNLEPDINQEKIISKRIYQDPEAIAPLVGYRQIADANDIKNDHCQHKLQLGDRTGKKGVEKLFDCQLRGVPGKKLIEVDAQGKYLKTVDVIPPIRGEKIQLSLDFELQKKAYEMVKNKKAAIIVTKPKTGEILAGVSSPSFNSQDFEDNSSKNIQSYLTDKNNPLINRVTEATYPPGSIFKLVVATAGLEEKAIDEKTEIEDKGSIKAGAATFGNWYFLQYGKVEGMVNIVKAIRRSNDIFFYIVGNKTGVEKIKKWSDIFGLGKRTQIGLDEEEGLIPSTFWKKEILKDNWYLGDTYNLSIGQGYVGTTPLQMALVSDVFANGGYLCKPQLLKQNVETQNFASLPTCKKLPISQKTIDLIREGMKQACSTGGTGWPLFNFGIRQSSSKSVKNSKNELQPNPTNFNEFQRIQVACKTGTAESHAASGMPHAWITAFAPYDNPEISVTVLVEEGGQGSDVAGPIARDILKAYFERSQ</sequence>
<dbReference type="PANTHER" id="PTHR30627">
    <property type="entry name" value="PEPTIDOGLYCAN D,D-TRANSPEPTIDASE"/>
    <property type="match status" value="1"/>
</dbReference>
<evidence type="ECO:0000256" key="4">
    <source>
        <dbReference type="ARBA" id="ARBA00022692"/>
    </source>
</evidence>
<evidence type="ECO:0000256" key="9">
    <source>
        <dbReference type="ARBA" id="ARBA00023316"/>
    </source>
</evidence>
<reference evidence="14" key="1">
    <citation type="submission" date="2017-09" db="EMBL/GenBank/DDBJ databases">
        <title>Depth-based differentiation of microbial function through sediment-hosted aquifers and enrichment of novel symbionts in the deep terrestrial subsurface.</title>
        <authorList>
            <person name="Probst A.J."/>
            <person name="Ladd B."/>
            <person name="Jarett J.K."/>
            <person name="Geller-Mcgrath D.E."/>
            <person name="Sieber C.M.K."/>
            <person name="Emerson J.B."/>
            <person name="Anantharaman K."/>
            <person name="Thomas B.C."/>
            <person name="Malmstrom R."/>
            <person name="Stieglmeier M."/>
            <person name="Klingl A."/>
            <person name="Woyke T."/>
            <person name="Ryan C.M."/>
            <person name="Banfield J.F."/>
        </authorList>
    </citation>
    <scope>NUCLEOTIDE SEQUENCE [LARGE SCALE GENOMIC DNA]</scope>
</reference>
<protein>
    <recommendedName>
        <fullName evidence="15">Penicillin-binding protein 2</fullName>
    </recommendedName>
</protein>
<comment type="subcellular location">
    <subcellularLocation>
        <location evidence="2">Cell membrane</location>
    </subcellularLocation>
    <subcellularLocation>
        <location evidence="1">Membrane</location>
        <topology evidence="1">Single-pass membrane protein</topology>
    </subcellularLocation>
</comment>
<dbReference type="EMBL" id="PFGU01000024">
    <property type="protein sequence ID" value="PIW73531.1"/>
    <property type="molecule type" value="Genomic_DNA"/>
</dbReference>
<accession>A0A2M7ICZ6</accession>
<comment type="caution">
    <text evidence="13">The sequence shown here is derived from an EMBL/GenBank/DDBJ whole genome shotgun (WGS) entry which is preliminary data.</text>
</comment>
<evidence type="ECO:0000256" key="5">
    <source>
        <dbReference type="ARBA" id="ARBA00022960"/>
    </source>
</evidence>
<dbReference type="SUPFAM" id="SSF56519">
    <property type="entry name" value="Penicillin binding protein dimerisation domain"/>
    <property type="match status" value="1"/>
</dbReference>
<evidence type="ECO:0000256" key="10">
    <source>
        <dbReference type="SAM" id="Phobius"/>
    </source>
</evidence>
<feature type="transmembrane region" description="Helical" evidence="10">
    <location>
        <begin position="29"/>
        <end position="48"/>
    </location>
</feature>
<gene>
    <name evidence="13" type="ORF">CO005_00985</name>
</gene>
<dbReference type="SUPFAM" id="SSF56601">
    <property type="entry name" value="beta-lactamase/transpeptidase-like"/>
    <property type="match status" value="1"/>
</dbReference>
<dbReference type="GO" id="GO:0071555">
    <property type="term" value="P:cell wall organization"/>
    <property type="evidence" value="ECO:0007669"/>
    <property type="project" value="TreeGrafter"/>
</dbReference>
<evidence type="ECO:0000313" key="13">
    <source>
        <dbReference type="EMBL" id="PIW73531.1"/>
    </source>
</evidence>
<evidence type="ECO:0000256" key="6">
    <source>
        <dbReference type="ARBA" id="ARBA00022984"/>
    </source>
</evidence>
<keyword evidence="7 10" id="KW-1133">Transmembrane helix</keyword>
<evidence type="ECO:0000313" key="14">
    <source>
        <dbReference type="Proteomes" id="UP000230822"/>
    </source>
</evidence>
<evidence type="ECO:0000259" key="12">
    <source>
        <dbReference type="Pfam" id="PF03717"/>
    </source>
</evidence>
<dbReference type="Gene3D" id="3.40.710.10">
    <property type="entry name" value="DD-peptidase/beta-lactamase superfamily"/>
    <property type="match status" value="1"/>
</dbReference>
<keyword evidence="6" id="KW-0573">Peptidoglycan synthesis</keyword>
<dbReference type="Gene3D" id="3.90.1310.10">
    <property type="entry name" value="Penicillin-binding protein 2a (Domain 2)"/>
    <property type="match status" value="1"/>
</dbReference>
<dbReference type="GO" id="GO:0005886">
    <property type="term" value="C:plasma membrane"/>
    <property type="evidence" value="ECO:0007669"/>
    <property type="project" value="TreeGrafter"/>
</dbReference>
<dbReference type="Proteomes" id="UP000230822">
    <property type="component" value="Unassembled WGS sequence"/>
</dbReference>
<evidence type="ECO:0000256" key="3">
    <source>
        <dbReference type="ARBA" id="ARBA00022475"/>
    </source>
</evidence>
<evidence type="ECO:0000259" key="11">
    <source>
        <dbReference type="Pfam" id="PF00905"/>
    </source>
</evidence>
<dbReference type="InterPro" id="IPR036138">
    <property type="entry name" value="PBP_dimer_sf"/>
</dbReference>
<evidence type="ECO:0000256" key="2">
    <source>
        <dbReference type="ARBA" id="ARBA00004236"/>
    </source>
</evidence>
<dbReference type="Pfam" id="PF03717">
    <property type="entry name" value="PBP_dimer"/>
    <property type="match status" value="1"/>
</dbReference>
<evidence type="ECO:0008006" key="15">
    <source>
        <dbReference type="Google" id="ProtNLM"/>
    </source>
</evidence>
<keyword evidence="9" id="KW-0961">Cell wall biogenesis/degradation</keyword>
<dbReference type="InterPro" id="IPR001460">
    <property type="entry name" value="PCN-bd_Tpept"/>
</dbReference>
<evidence type="ECO:0000256" key="7">
    <source>
        <dbReference type="ARBA" id="ARBA00022989"/>
    </source>
</evidence>
<keyword evidence="5" id="KW-0133">Cell shape</keyword>
<dbReference type="InterPro" id="IPR005311">
    <property type="entry name" value="PBP_dimer"/>
</dbReference>
<dbReference type="GO" id="GO:0008800">
    <property type="term" value="F:beta-lactamase activity"/>
    <property type="evidence" value="ECO:0007669"/>
    <property type="project" value="UniProtKB-EC"/>
</dbReference>
<keyword evidence="4 10" id="KW-0812">Transmembrane</keyword>
<keyword evidence="3" id="KW-1003">Cell membrane</keyword>
<proteinExistence type="predicted"/>
<dbReference type="GO" id="GO:0008658">
    <property type="term" value="F:penicillin binding"/>
    <property type="evidence" value="ECO:0007669"/>
    <property type="project" value="InterPro"/>
</dbReference>
<dbReference type="PANTHER" id="PTHR30627:SF2">
    <property type="entry name" value="PEPTIDOGLYCAN D,D-TRANSPEPTIDASE MRDA"/>
    <property type="match status" value="1"/>
</dbReference>
<keyword evidence="8 10" id="KW-0472">Membrane</keyword>
<evidence type="ECO:0000256" key="1">
    <source>
        <dbReference type="ARBA" id="ARBA00004167"/>
    </source>
</evidence>
<dbReference type="InterPro" id="IPR050515">
    <property type="entry name" value="Beta-lactam/transpept"/>
</dbReference>
<feature type="domain" description="Penicillin-binding protein dimerisation" evidence="12">
    <location>
        <begin position="102"/>
        <end position="176"/>
    </location>
</feature>
<name>A0A2M7ICZ6_9BACT</name>
<feature type="domain" description="Penicillin-binding protein transpeptidase" evidence="11">
    <location>
        <begin position="209"/>
        <end position="557"/>
    </location>
</feature>
<organism evidence="13 14">
    <name type="scientific">Candidatus Roizmanbacteria bacterium CG_4_8_14_3_um_filter_34_9</name>
    <dbReference type="NCBI Taxonomy" id="1974832"/>
    <lineage>
        <taxon>Bacteria</taxon>
        <taxon>Candidatus Roizmaniibacteriota</taxon>
    </lineage>
</organism>
<dbReference type="InterPro" id="IPR012338">
    <property type="entry name" value="Beta-lactam/transpept-like"/>
</dbReference>
<dbReference type="AlphaFoldDB" id="A0A2M7ICZ6"/>